<feature type="domain" description="Asparagine synthetase" evidence="5">
    <location>
        <begin position="209"/>
        <end position="555"/>
    </location>
</feature>
<dbReference type="PANTHER" id="PTHR43284:SF1">
    <property type="entry name" value="ASPARAGINE SYNTHETASE"/>
    <property type="match status" value="1"/>
</dbReference>
<dbReference type="GO" id="GO:0006529">
    <property type="term" value="P:asparagine biosynthetic process"/>
    <property type="evidence" value="ECO:0007669"/>
    <property type="project" value="InterPro"/>
</dbReference>
<protein>
    <recommendedName>
        <fullName evidence="3">asparagine synthase (glutamine-hydrolyzing)</fullName>
        <ecNumber evidence="3">6.3.5.4</ecNumber>
    </recommendedName>
</protein>
<evidence type="ECO:0000256" key="2">
    <source>
        <dbReference type="ARBA" id="ARBA00005752"/>
    </source>
</evidence>
<dbReference type="AlphaFoldDB" id="A0A933E892"/>
<evidence type="ECO:0000313" key="7">
    <source>
        <dbReference type="Proteomes" id="UP000752292"/>
    </source>
</evidence>
<comment type="catalytic activity">
    <reaction evidence="4">
        <text>L-aspartate + L-glutamine + ATP + H2O = L-asparagine + L-glutamate + AMP + diphosphate + H(+)</text>
        <dbReference type="Rhea" id="RHEA:12228"/>
        <dbReference type="ChEBI" id="CHEBI:15377"/>
        <dbReference type="ChEBI" id="CHEBI:15378"/>
        <dbReference type="ChEBI" id="CHEBI:29985"/>
        <dbReference type="ChEBI" id="CHEBI:29991"/>
        <dbReference type="ChEBI" id="CHEBI:30616"/>
        <dbReference type="ChEBI" id="CHEBI:33019"/>
        <dbReference type="ChEBI" id="CHEBI:58048"/>
        <dbReference type="ChEBI" id="CHEBI:58359"/>
        <dbReference type="ChEBI" id="CHEBI:456215"/>
        <dbReference type="EC" id="6.3.5.4"/>
    </reaction>
</comment>
<dbReference type="Gene3D" id="3.60.20.10">
    <property type="entry name" value="Glutamine Phosphoribosylpyrophosphate, subunit 1, domain 1"/>
    <property type="match status" value="1"/>
</dbReference>
<gene>
    <name evidence="6" type="ORF">HY618_05600</name>
</gene>
<comment type="pathway">
    <text evidence="1">Amino-acid biosynthesis; L-asparagine biosynthesis; L-asparagine from L-aspartate (L-Gln route): step 1/1.</text>
</comment>
<evidence type="ECO:0000256" key="3">
    <source>
        <dbReference type="ARBA" id="ARBA00012737"/>
    </source>
</evidence>
<evidence type="ECO:0000256" key="1">
    <source>
        <dbReference type="ARBA" id="ARBA00005187"/>
    </source>
</evidence>
<dbReference type="InterPro" id="IPR029055">
    <property type="entry name" value="Ntn_hydrolases_N"/>
</dbReference>
<dbReference type="PANTHER" id="PTHR43284">
    <property type="entry name" value="ASPARAGINE SYNTHETASE (GLUTAMINE-HYDROLYZING)"/>
    <property type="match status" value="1"/>
</dbReference>
<comment type="caution">
    <text evidence="6">The sequence shown here is derived from an EMBL/GenBank/DDBJ whole genome shotgun (WGS) entry which is preliminary data.</text>
</comment>
<dbReference type="SUPFAM" id="SSF52402">
    <property type="entry name" value="Adenine nucleotide alpha hydrolases-like"/>
    <property type="match status" value="1"/>
</dbReference>
<dbReference type="InterPro" id="IPR006426">
    <property type="entry name" value="Asn_synth_AEB"/>
</dbReference>
<dbReference type="SUPFAM" id="SSF56235">
    <property type="entry name" value="N-terminal nucleophile aminohydrolases (Ntn hydrolases)"/>
    <property type="match status" value="1"/>
</dbReference>
<dbReference type="InterPro" id="IPR014729">
    <property type="entry name" value="Rossmann-like_a/b/a_fold"/>
</dbReference>
<sequence>MASLSGVLRLGASPGERPAGGSALLAWGEGSSPFQAGGEAQAVVLGPARQPRGDLARALAAWPGGAETILRPFLQAGMGFAFAVWEGGRLTLGADPWGLQTLYYREAGGQLGFSDRLADLTRPGEEKLHLASCEHFLRYLSIPPGRTLLGGVRRLPPGEQLVISSDGVTSQPFIPLGDEPAGGRGEARRQLRQTAGEAAAAAADLPPGEPIGLLLSGGMDSTALLALLREARQGPIVAIHAGAGDSPDRGFARAMAERHGAEFLDLTLTAEDARESLGWIVSSMEAPGGNASAVANCRAFALARERGLRRVVSGLGADEVFGGHRKHLLAPWWPWLGRLPLFIRQALARRASHPSLREALAAQGGPLEMHRAMYALMGEEEAARLRGGLARFAQVVRPEDGRGNPSRYPLALLQVDLDQWLRAALGPMAGTLAAADGLELALPLASAPMLRLSASMPLSWKVAGYTGKRLLREALRDFLPREILDRSRKGFTVPVAEWLRGELAGTARELLAPGKVERWCLLEREGPLRLLGEHVSGRADWGLALWGWMTFSAWYDRFFPAEGGM</sequence>
<evidence type="ECO:0000256" key="4">
    <source>
        <dbReference type="ARBA" id="ARBA00048741"/>
    </source>
</evidence>
<dbReference type="EC" id="6.3.5.4" evidence="3"/>
<comment type="similarity">
    <text evidence="2">Belongs to the asparagine synthetase family.</text>
</comment>
<organism evidence="6 7">
    <name type="scientific">Tectimicrobiota bacterium</name>
    <dbReference type="NCBI Taxonomy" id="2528274"/>
    <lineage>
        <taxon>Bacteria</taxon>
        <taxon>Pseudomonadati</taxon>
        <taxon>Nitrospinota/Tectimicrobiota group</taxon>
        <taxon>Candidatus Tectimicrobiota</taxon>
    </lineage>
</organism>
<reference evidence="6" key="1">
    <citation type="submission" date="2020-07" db="EMBL/GenBank/DDBJ databases">
        <title>Huge and variable diversity of episymbiotic CPR bacteria and DPANN archaea in groundwater ecosystems.</title>
        <authorList>
            <person name="He C.Y."/>
            <person name="Keren R."/>
            <person name="Whittaker M."/>
            <person name="Farag I.F."/>
            <person name="Doudna J."/>
            <person name="Cate J.H.D."/>
            <person name="Banfield J.F."/>
        </authorList>
    </citation>
    <scope>NUCLEOTIDE SEQUENCE</scope>
    <source>
        <strain evidence="6">NC_groundwater_1370_Ag_S-0.2um_69_93</strain>
    </source>
</reference>
<dbReference type="PIRSF" id="PIRSF001589">
    <property type="entry name" value="Asn_synthetase_glu-h"/>
    <property type="match status" value="1"/>
</dbReference>
<evidence type="ECO:0000313" key="6">
    <source>
        <dbReference type="EMBL" id="MBI4251916.1"/>
    </source>
</evidence>
<dbReference type="EMBL" id="JACQRX010000244">
    <property type="protein sequence ID" value="MBI4251916.1"/>
    <property type="molecule type" value="Genomic_DNA"/>
</dbReference>
<dbReference type="Proteomes" id="UP000752292">
    <property type="component" value="Unassembled WGS sequence"/>
</dbReference>
<proteinExistence type="inferred from homology"/>
<dbReference type="GO" id="GO:0004066">
    <property type="term" value="F:asparagine synthase (glutamine-hydrolyzing) activity"/>
    <property type="evidence" value="ECO:0007669"/>
    <property type="project" value="UniProtKB-EC"/>
</dbReference>
<accession>A0A933E892</accession>
<dbReference type="InterPro" id="IPR051786">
    <property type="entry name" value="ASN_synthetase/amidase"/>
</dbReference>
<dbReference type="Pfam" id="PF00733">
    <property type="entry name" value="Asn_synthase"/>
    <property type="match status" value="1"/>
</dbReference>
<name>A0A933E892_UNCTE</name>
<evidence type="ECO:0000259" key="5">
    <source>
        <dbReference type="Pfam" id="PF00733"/>
    </source>
</evidence>
<dbReference type="InterPro" id="IPR001962">
    <property type="entry name" value="Asn_synthase"/>
</dbReference>
<dbReference type="GO" id="GO:0005829">
    <property type="term" value="C:cytosol"/>
    <property type="evidence" value="ECO:0007669"/>
    <property type="project" value="TreeGrafter"/>
</dbReference>
<dbReference type="Gene3D" id="3.40.50.620">
    <property type="entry name" value="HUPs"/>
    <property type="match status" value="1"/>
</dbReference>
<dbReference type="CDD" id="cd01991">
    <property type="entry name" value="Asn_synthase_B_C"/>
    <property type="match status" value="1"/>
</dbReference>